<feature type="repeat" description="TPR" evidence="1">
    <location>
        <begin position="256"/>
        <end position="289"/>
    </location>
</feature>
<dbReference type="Proteomes" id="UP000034883">
    <property type="component" value="Chromosome"/>
</dbReference>
<proteinExistence type="predicted"/>
<protein>
    <submittedName>
        <fullName evidence="2">Uncharacterized protein</fullName>
    </submittedName>
</protein>
<dbReference type="EMBL" id="CP011125">
    <property type="protein sequence ID" value="AKF10421.1"/>
    <property type="molecule type" value="Genomic_DNA"/>
</dbReference>
<dbReference type="STRING" id="927083.DB32_007570"/>
<reference evidence="2 3" key="1">
    <citation type="submission" date="2015-03" db="EMBL/GenBank/DDBJ databases">
        <title>Genome assembly of Sandaracinus amylolyticus DSM 53668.</title>
        <authorList>
            <person name="Sharma G."/>
            <person name="Subramanian S."/>
        </authorList>
    </citation>
    <scope>NUCLEOTIDE SEQUENCE [LARGE SCALE GENOMIC DNA]</scope>
    <source>
        <strain evidence="2 3">DSM 53668</strain>
    </source>
</reference>
<keyword evidence="1" id="KW-0802">TPR repeat</keyword>
<dbReference type="InterPro" id="IPR019734">
    <property type="entry name" value="TPR_rpt"/>
</dbReference>
<accession>A0A0F6W915</accession>
<dbReference type="SUPFAM" id="SSF48452">
    <property type="entry name" value="TPR-like"/>
    <property type="match status" value="1"/>
</dbReference>
<keyword evidence="3" id="KW-1185">Reference proteome</keyword>
<dbReference type="AlphaFoldDB" id="A0A0F6W915"/>
<name>A0A0F6W915_9BACT</name>
<gene>
    <name evidence="2" type="ORF">DB32_007570</name>
</gene>
<evidence type="ECO:0000313" key="2">
    <source>
        <dbReference type="EMBL" id="AKF10421.1"/>
    </source>
</evidence>
<dbReference type="InterPro" id="IPR011990">
    <property type="entry name" value="TPR-like_helical_dom_sf"/>
</dbReference>
<organism evidence="2 3">
    <name type="scientific">Sandaracinus amylolyticus</name>
    <dbReference type="NCBI Taxonomy" id="927083"/>
    <lineage>
        <taxon>Bacteria</taxon>
        <taxon>Pseudomonadati</taxon>
        <taxon>Myxococcota</taxon>
        <taxon>Polyangia</taxon>
        <taxon>Polyangiales</taxon>
        <taxon>Sandaracinaceae</taxon>
        <taxon>Sandaracinus</taxon>
    </lineage>
</organism>
<evidence type="ECO:0000313" key="3">
    <source>
        <dbReference type="Proteomes" id="UP000034883"/>
    </source>
</evidence>
<dbReference type="KEGG" id="samy:DB32_007570"/>
<evidence type="ECO:0000256" key="1">
    <source>
        <dbReference type="PROSITE-ProRule" id="PRU00339"/>
    </source>
</evidence>
<dbReference type="PROSITE" id="PS50005">
    <property type="entry name" value="TPR"/>
    <property type="match status" value="1"/>
</dbReference>
<sequence>MLSLSTLLVALLAVGCGSRARFEVVRPALLDASQVGNTFSVQPFNGVDPNAAYQVQTMLQQRIANSLNPSIRLLAAGGGIIVTGDVMDFSYREDFSTAQATCSRSVQYTDANGRQQTRTENYPCVQTTRWGNASASVRFVVMVANSGQVVFDRTYQDALQSSTTATNGSPGPIDGRGMLESMITSFVGQFARVILPWPDTVEVAFTDCGGADGCGQAFDLVRAGNLQGAEQVYTQILGPYDDASAQLNPEDADIVSKTLFNRGVIRAYTGSYELGMQDLQRAIAIRPSEQQWHEELAQIEQLAAEQEALASQMGQAMAQAQGGSAIQQVQ</sequence>
<dbReference type="Gene3D" id="1.25.40.10">
    <property type="entry name" value="Tetratricopeptide repeat domain"/>
    <property type="match status" value="1"/>
</dbReference>